<dbReference type="PANTHER" id="PTHR14469:SF0">
    <property type="entry name" value="FAMILY WITH SEQUENCE SIMILARITY 113"/>
    <property type="match status" value="1"/>
</dbReference>
<evidence type="ECO:0000256" key="1">
    <source>
        <dbReference type="ARBA" id="ARBA00037957"/>
    </source>
</evidence>
<dbReference type="CDD" id="cd11711">
    <property type="entry name" value="GINS_A_Sld5"/>
    <property type="match status" value="1"/>
</dbReference>
<proteinExistence type="inferred from homology"/>
<sequence length="715" mass="83174">MDENNSIPLTSQMDFTEEEDDDDIMTSQELFQRLQQAWLNEKYSPVLLKHENLLVLATFELLDDIEKRLKASEHKTTSFRWLMHRTEYNRLYFILCSYIRTRCFKIEEYPAAALNSEELLSPEECVYAHTYLNNMKQHLKKSVLTELKSEQQQQNDDNGLAQLLPKPNLNEFAFFRVDQSVNGVILSNEQNHNGTPNDIIDFRTDDQYIMQFRHIHKLLYHAMTSSLDNLTTKDVKNLLHDKYILILGDSVVRGLYKDLIKFFNSNDLISEEELRIKGENRFSGDRLISGGIQKGLTNGIDYEEVREYSAGGRLRLRFYFLTKCYSSYVKDVIFSDIKNQAVKPDIIIMNSCVWDMSRYGTCAMRSYQRNLEYIMSSARQMLPDALFLWLSALPVSNSSRGGVMVPSAEYIRPILPGLIRDGNYRSLQVVITLMFLTTNIYGFFIDVSSSQCPVYRSSFSFLHYVASPSTRWLPIGIRLMNEILLNHVTAYYHGVQNFKCPSLRRDLGNKINAFKQRLREYSQCTNAAQLDQEIPHVNYHISGNSDPSKSRRKRMRDNDEEKENLQSHLKVIVNRDIDENRSQTVIIKEPAIKQQKLDVNESVQFDHNYCDIMYDNEFEGLNLLHYSPCDIEESENLPFISNIQEMIHPKAVVNSKPNTSTISSQSLLIPCEQEKFCEPDYIILSSDDEDEPEKNWNPASCFMTILPIYLLNRLY</sequence>
<dbReference type="EMBL" id="CAJNOR010000012">
    <property type="protein sequence ID" value="CAF0751122.1"/>
    <property type="molecule type" value="Genomic_DNA"/>
</dbReference>
<gene>
    <name evidence="3" type="ORF">XAT740_LOCUS425</name>
</gene>
<keyword evidence="4" id="KW-1185">Reference proteome</keyword>
<protein>
    <submittedName>
        <fullName evidence="3">Uncharacterized protein</fullName>
    </submittedName>
</protein>
<dbReference type="Proteomes" id="UP000663828">
    <property type="component" value="Unassembled WGS sequence"/>
</dbReference>
<organism evidence="3 4">
    <name type="scientific">Adineta ricciae</name>
    <name type="common">Rotifer</name>
    <dbReference type="NCBI Taxonomy" id="249248"/>
    <lineage>
        <taxon>Eukaryota</taxon>
        <taxon>Metazoa</taxon>
        <taxon>Spiralia</taxon>
        <taxon>Gnathifera</taxon>
        <taxon>Rotifera</taxon>
        <taxon>Eurotatoria</taxon>
        <taxon>Bdelloidea</taxon>
        <taxon>Adinetida</taxon>
        <taxon>Adinetidae</taxon>
        <taxon>Adineta</taxon>
    </lineage>
</organism>
<dbReference type="AlphaFoldDB" id="A0A813P8T4"/>
<accession>A0A813P8T4</accession>
<dbReference type="PANTHER" id="PTHR14469">
    <property type="entry name" value="SARCOMA ANTIGEN NY-SAR-23"/>
    <property type="match status" value="1"/>
</dbReference>
<dbReference type="SUPFAM" id="SSF158573">
    <property type="entry name" value="GINS helical bundle-like"/>
    <property type="match status" value="1"/>
</dbReference>
<feature type="compositionally biased region" description="Basic and acidic residues" evidence="2">
    <location>
        <begin position="556"/>
        <end position="565"/>
    </location>
</feature>
<evidence type="ECO:0000313" key="4">
    <source>
        <dbReference type="Proteomes" id="UP000663828"/>
    </source>
</evidence>
<comment type="caution">
    <text evidence="3">The sequence shown here is derived from an EMBL/GenBank/DDBJ whole genome shotgun (WGS) entry which is preliminary data.</text>
</comment>
<reference evidence="3" key="1">
    <citation type="submission" date="2021-02" db="EMBL/GenBank/DDBJ databases">
        <authorList>
            <person name="Nowell W R."/>
        </authorList>
    </citation>
    <scope>NUCLEOTIDE SEQUENCE</scope>
</reference>
<dbReference type="Gene3D" id="1.20.58.1030">
    <property type="match status" value="1"/>
</dbReference>
<evidence type="ECO:0000256" key="2">
    <source>
        <dbReference type="SAM" id="MobiDB-lite"/>
    </source>
</evidence>
<comment type="similarity">
    <text evidence="1">Belongs to the PC-esterase family.</text>
</comment>
<evidence type="ECO:0000313" key="3">
    <source>
        <dbReference type="EMBL" id="CAF0751122.1"/>
    </source>
</evidence>
<dbReference type="InterPro" id="IPR038749">
    <property type="entry name" value="Sld5_GINS_A"/>
</dbReference>
<dbReference type="InterPro" id="IPR036224">
    <property type="entry name" value="GINS_bundle-like_dom_sf"/>
</dbReference>
<name>A0A813P8T4_ADIRI</name>
<feature type="region of interest" description="Disordered" evidence="2">
    <location>
        <begin position="539"/>
        <end position="566"/>
    </location>
</feature>